<keyword evidence="1" id="KW-0418">Kinase</keyword>
<keyword evidence="1" id="KW-0723">Serine/threonine-protein kinase</keyword>
<name>A0A5J6GR41_STRKN</name>
<proteinExistence type="predicted"/>
<feature type="domain" description="Histidine kinase/HSP90-like ATPase" evidence="2">
    <location>
        <begin position="33"/>
        <end position="137"/>
    </location>
</feature>
<dbReference type="CDD" id="cd16936">
    <property type="entry name" value="HATPase_RsbW-like"/>
    <property type="match status" value="1"/>
</dbReference>
<keyword evidence="3" id="KW-0067">ATP-binding</keyword>
<dbReference type="InterPro" id="IPR003594">
    <property type="entry name" value="HATPase_dom"/>
</dbReference>
<evidence type="ECO:0000259" key="2">
    <source>
        <dbReference type="Pfam" id="PF13581"/>
    </source>
</evidence>
<dbReference type="PANTHER" id="PTHR35526">
    <property type="entry name" value="ANTI-SIGMA-F FACTOR RSBW-RELATED"/>
    <property type="match status" value="1"/>
</dbReference>
<dbReference type="EMBL" id="CP023699">
    <property type="protein sequence ID" value="QEU97493.1"/>
    <property type="molecule type" value="Genomic_DNA"/>
</dbReference>
<dbReference type="OrthoDB" id="4166172at2"/>
<dbReference type="Pfam" id="PF13581">
    <property type="entry name" value="HATPase_c_2"/>
    <property type="match status" value="1"/>
</dbReference>
<dbReference type="GO" id="GO:0005524">
    <property type="term" value="F:ATP binding"/>
    <property type="evidence" value="ECO:0007669"/>
    <property type="project" value="UniProtKB-KW"/>
</dbReference>
<dbReference type="Gene3D" id="3.30.565.10">
    <property type="entry name" value="Histidine kinase-like ATPase, C-terminal domain"/>
    <property type="match status" value="1"/>
</dbReference>
<accession>A0A5J6GR41</accession>
<evidence type="ECO:0000313" key="4">
    <source>
        <dbReference type="Proteomes" id="UP000325529"/>
    </source>
</evidence>
<keyword evidence="1" id="KW-0808">Transferase</keyword>
<dbReference type="PANTHER" id="PTHR35526:SF3">
    <property type="entry name" value="ANTI-SIGMA-F FACTOR RSBW"/>
    <property type="match status" value="1"/>
</dbReference>
<dbReference type="SUPFAM" id="SSF55874">
    <property type="entry name" value="ATPase domain of HSP90 chaperone/DNA topoisomerase II/histidine kinase"/>
    <property type="match status" value="1"/>
</dbReference>
<keyword evidence="3" id="KW-0547">Nucleotide-binding</keyword>
<sequence>MSPDRSSQLSESVPPRCAETKVEQHAYQIAFLPDPIRVPEMRKTTAAFLRRSEVSGPVVEDAVLAVSELVTNAIRHGDGMVCLFVSVGSGGLRVSVTDQSPEQAEAKQADIGDLSGRGLLLVAALADNWGSSGEETWCTFRYPLELEDDGVRAE</sequence>
<dbReference type="InterPro" id="IPR050267">
    <property type="entry name" value="Anti-sigma-factor_SerPK"/>
</dbReference>
<dbReference type="KEGG" id="ska:CP970_22785"/>
<dbReference type="GO" id="GO:0004674">
    <property type="term" value="F:protein serine/threonine kinase activity"/>
    <property type="evidence" value="ECO:0007669"/>
    <property type="project" value="UniProtKB-KW"/>
</dbReference>
<dbReference type="InterPro" id="IPR036890">
    <property type="entry name" value="HATPase_C_sf"/>
</dbReference>
<keyword evidence="4" id="KW-1185">Reference proteome</keyword>
<evidence type="ECO:0000313" key="3">
    <source>
        <dbReference type="EMBL" id="QEU97493.1"/>
    </source>
</evidence>
<gene>
    <name evidence="3" type="ORF">CP970_22785</name>
</gene>
<evidence type="ECO:0000256" key="1">
    <source>
        <dbReference type="ARBA" id="ARBA00022527"/>
    </source>
</evidence>
<protein>
    <submittedName>
        <fullName evidence="3">ATP-binding protein</fullName>
    </submittedName>
</protein>
<reference evidence="3 4" key="1">
    <citation type="submission" date="2017-09" db="EMBL/GenBank/DDBJ databases">
        <authorList>
            <person name="Lee N."/>
            <person name="Cho B.-K."/>
        </authorList>
    </citation>
    <scope>NUCLEOTIDE SEQUENCE [LARGE SCALE GENOMIC DNA]</scope>
    <source>
        <strain evidence="3 4">ATCC 12853</strain>
    </source>
</reference>
<dbReference type="Proteomes" id="UP000325529">
    <property type="component" value="Chromosome"/>
</dbReference>
<dbReference type="AlphaFoldDB" id="A0A5J6GR41"/>
<organism evidence="3 4">
    <name type="scientific">Streptomyces kanamyceticus</name>
    <dbReference type="NCBI Taxonomy" id="1967"/>
    <lineage>
        <taxon>Bacteria</taxon>
        <taxon>Bacillati</taxon>
        <taxon>Actinomycetota</taxon>
        <taxon>Actinomycetes</taxon>
        <taxon>Kitasatosporales</taxon>
        <taxon>Streptomycetaceae</taxon>
        <taxon>Streptomyces</taxon>
    </lineage>
</organism>